<dbReference type="NCBIfam" id="TIGR00229">
    <property type="entry name" value="sensory_box"/>
    <property type="match status" value="1"/>
</dbReference>
<dbReference type="InterPro" id="IPR035965">
    <property type="entry name" value="PAS-like_dom_sf"/>
</dbReference>
<dbReference type="EMBL" id="JAIOIV010000028">
    <property type="protein sequence ID" value="MBZ0155266.1"/>
    <property type="molecule type" value="Genomic_DNA"/>
</dbReference>
<dbReference type="CDD" id="cd06225">
    <property type="entry name" value="HAMP"/>
    <property type="match status" value="1"/>
</dbReference>
<gene>
    <name evidence="9" type="ORF">K8I29_03515</name>
</gene>
<feature type="transmembrane region" description="Helical" evidence="3">
    <location>
        <begin position="6"/>
        <end position="28"/>
    </location>
</feature>
<dbReference type="FunFam" id="3.30.70.270:FF:000001">
    <property type="entry name" value="Diguanylate cyclase domain protein"/>
    <property type="match status" value="1"/>
</dbReference>
<organism evidence="9 10">
    <name type="scientific">Candidatus Nitrobium versatile</name>
    <dbReference type="NCBI Taxonomy" id="2884831"/>
    <lineage>
        <taxon>Bacteria</taxon>
        <taxon>Pseudomonadati</taxon>
        <taxon>Nitrospirota</taxon>
        <taxon>Nitrospiria</taxon>
        <taxon>Nitrospirales</taxon>
        <taxon>Nitrospiraceae</taxon>
        <taxon>Candidatus Nitrobium</taxon>
    </lineage>
</organism>
<feature type="domain" description="PAS" evidence="4">
    <location>
        <begin position="267"/>
        <end position="339"/>
    </location>
</feature>
<evidence type="ECO:0000313" key="10">
    <source>
        <dbReference type="Proteomes" id="UP000705867"/>
    </source>
</evidence>
<dbReference type="SMART" id="SM00052">
    <property type="entry name" value="EAL"/>
    <property type="match status" value="1"/>
</dbReference>
<dbReference type="PANTHER" id="PTHR44757">
    <property type="entry name" value="DIGUANYLATE CYCLASE DGCP"/>
    <property type="match status" value="1"/>
</dbReference>
<dbReference type="GO" id="GO:0016020">
    <property type="term" value="C:membrane"/>
    <property type="evidence" value="ECO:0007669"/>
    <property type="project" value="InterPro"/>
</dbReference>
<dbReference type="Pfam" id="PF08447">
    <property type="entry name" value="PAS_3"/>
    <property type="match status" value="1"/>
</dbReference>
<dbReference type="PANTHER" id="PTHR44757:SF2">
    <property type="entry name" value="BIOFILM ARCHITECTURE MAINTENANCE PROTEIN MBAA"/>
    <property type="match status" value="1"/>
</dbReference>
<dbReference type="AlphaFoldDB" id="A0A953LVU9"/>
<comment type="caution">
    <text evidence="9">The sequence shown here is derived from an EMBL/GenBank/DDBJ whole genome shotgun (WGS) entry which is preliminary data.</text>
</comment>
<evidence type="ECO:0000259" key="8">
    <source>
        <dbReference type="PROSITE" id="PS50887"/>
    </source>
</evidence>
<dbReference type="PROSITE" id="PS50885">
    <property type="entry name" value="HAMP"/>
    <property type="match status" value="1"/>
</dbReference>
<dbReference type="SMART" id="SM00304">
    <property type="entry name" value="HAMP"/>
    <property type="match status" value="1"/>
</dbReference>
<evidence type="ECO:0000256" key="2">
    <source>
        <dbReference type="SAM" id="Coils"/>
    </source>
</evidence>
<dbReference type="SMART" id="SM00267">
    <property type="entry name" value="GGDEF"/>
    <property type="match status" value="1"/>
</dbReference>
<dbReference type="Pfam" id="PF00563">
    <property type="entry name" value="EAL"/>
    <property type="match status" value="1"/>
</dbReference>
<dbReference type="PROSITE" id="PS50883">
    <property type="entry name" value="EAL"/>
    <property type="match status" value="1"/>
</dbReference>
<dbReference type="InterPro" id="IPR043128">
    <property type="entry name" value="Rev_trsase/Diguanyl_cyclase"/>
</dbReference>
<dbReference type="SUPFAM" id="SSF55073">
    <property type="entry name" value="Nucleotide cyclase"/>
    <property type="match status" value="1"/>
</dbReference>
<dbReference type="GO" id="GO:0007165">
    <property type="term" value="P:signal transduction"/>
    <property type="evidence" value="ECO:0007669"/>
    <property type="project" value="InterPro"/>
</dbReference>
<dbReference type="InterPro" id="IPR029787">
    <property type="entry name" value="Nucleotide_cyclase"/>
</dbReference>
<evidence type="ECO:0000313" key="9">
    <source>
        <dbReference type="EMBL" id="MBZ0155266.1"/>
    </source>
</evidence>
<keyword evidence="3" id="KW-0812">Transmembrane</keyword>
<evidence type="ECO:0000259" key="7">
    <source>
        <dbReference type="PROSITE" id="PS50885"/>
    </source>
</evidence>
<feature type="coiled-coil region" evidence="2">
    <location>
        <begin position="250"/>
        <end position="277"/>
    </location>
</feature>
<dbReference type="Gene3D" id="2.10.70.100">
    <property type="match status" value="1"/>
</dbReference>
<dbReference type="InterPro" id="IPR001610">
    <property type="entry name" value="PAC"/>
</dbReference>
<dbReference type="GO" id="GO:0071111">
    <property type="term" value="F:cyclic-guanylate-specific phosphodiesterase activity"/>
    <property type="evidence" value="ECO:0007669"/>
    <property type="project" value="UniProtKB-EC"/>
</dbReference>
<dbReference type="SUPFAM" id="SSF158472">
    <property type="entry name" value="HAMP domain-like"/>
    <property type="match status" value="1"/>
</dbReference>
<dbReference type="Pfam" id="PF00990">
    <property type="entry name" value="GGDEF"/>
    <property type="match status" value="1"/>
</dbReference>
<dbReference type="PROSITE" id="PS50887">
    <property type="entry name" value="GGDEF"/>
    <property type="match status" value="1"/>
</dbReference>
<feature type="transmembrane region" description="Helical" evidence="3">
    <location>
        <begin position="172"/>
        <end position="193"/>
    </location>
</feature>
<dbReference type="PROSITE" id="PS50112">
    <property type="entry name" value="PAS"/>
    <property type="match status" value="1"/>
</dbReference>
<dbReference type="InterPro" id="IPR000014">
    <property type="entry name" value="PAS"/>
</dbReference>
<keyword evidence="3" id="KW-1133">Transmembrane helix</keyword>
<feature type="domain" description="EAL" evidence="6">
    <location>
        <begin position="568"/>
        <end position="822"/>
    </location>
</feature>
<dbReference type="SUPFAM" id="SSF141868">
    <property type="entry name" value="EAL domain-like"/>
    <property type="match status" value="1"/>
</dbReference>
<dbReference type="InterPro" id="IPR013655">
    <property type="entry name" value="PAS_fold_3"/>
</dbReference>
<proteinExistence type="predicted"/>
<dbReference type="CDD" id="cd00130">
    <property type="entry name" value="PAS"/>
    <property type="match status" value="1"/>
</dbReference>
<feature type="domain" description="GGDEF" evidence="8">
    <location>
        <begin position="426"/>
        <end position="559"/>
    </location>
</feature>
<feature type="domain" description="PAC" evidence="5">
    <location>
        <begin position="342"/>
        <end position="394"/>
    </location>
</feature>
<dbReference type="Gene3D" id="3.30.70.270">
    <property type="match status" value="1"/>
</dbReference>
<keyword evidence="3" id="KW-0472">Membrane</keyword>
<dbReference type="SUPFAM" id="SSF55785">
    <property type="entry name" value="PYP-like sensor domain (PAS domain)"/>
    <property type="match status" value="1"/>
</dbReference>
<dbReference type="Gene3D" id="3.20.20.450">
    <property type="entry name" value="EAL domain"/>
    <property type="match status" value="1"/>
</dbReference>
<evidence type="ECO:0000259" key="5">
    <source>
        <dbReference type="PROSITE" id="PS50113"/>
    </source>
</evidence>
<dbReference type="Pfam" id="PF00672">
    <property type="entry name" value="HAMP"/>
    <property type="match status" value="1"/>
</dbReference>
<sequence length="823" mass="93532">MKITTKLSVVALIPMCMAFMAVFSVSLVSRQVEEARGRARIAASIMKGVAELNQLTHTYLLHREERPKMQFLRKHGGLTELMDALHCRDRKQQELVNEIREDHDNIGKLFSSLVLRYEGRGAMRRDPAFAELQERLAGQILIRSRSILSHTILLVASIEREMDSAQQKANRVIVLLTSVTALVITGILLLVMGNISRSIRALRKGIEIIGSGDLDYKLGIPTQDEIGQLAHAFDRMTEQLKTVTVSRDLLQREVEERKRVERALRRSEDRLKEAQRIASLGNWEWDLSTKRLKWSDEVYRIMGVQLQDFELSFESFQSFVHPDDRHLVEQTISEALSRKERCAVDYRVIRRDGTEIVVQAQAEVVCSVEGTPLRIIGTIQDITERKLLEEAIRYQANHDLLTGLPNRVLFMEHLSRGIAQAGRNRTHLAVMFLDLDRFKNINDSLGHSAGDYLLKQVAVRLSSHVRESDTVARLGGDEFILLLPDIAHTEYADTVARKILSLFRMPFRIEGNEVYVSPSMGVSLYPDDSEYAEELIKNADIAMYHAKEQGRGNYQFYSPAMNIRTLERMILENSLRQTLERGELVVYYQPQVESVTRRVVSAEALVRWQHPDLGLLNPFQFLPIAEETGLIMPLDEWVLRTACAQVREWQDEGFPAIGITVNLSARQFQQPGLTEMLFRVMKETDLDPSCLWLEITEGVAMKDIGLTLRNLEKLTERGVRFCIDDFGTGYSSLSYLKRLPVQKVKIDKSFVTHLAESCDDRAIITAVITLAHSLRMGVVAEGVETEEQLEILRSVGCDEIQGFLFGKPVPAEIFKELLLSSGS</sequence>
<comment type="catalytic activity">
    <reaction evidence="1">
        <text>3',3'-c-di-GMP + H2O = 5'-phosphoguanylyl(3'-&gt;5')guanosine + H(+)</text>
        <dbReference type="Rhea" id="RHEA:24902"/>
        <dbReference type="ChEBI" id="CHEBI:15377"/>
        <dbReference type="ChEBI" id="CHEBI:15378"/>
        <dbReference type="ChEBI" id="CHEBI:58754"/>
        <dbReference type="ChEBI" id="CHEBI:58805"/>
        <dbReference type="EC" id="3.1.4.52"/>
    </reaction>
    <physiologicalReaction direction="left-to-right" evidence="1">
        <dbReference type="Rhea" id="RHEA:24903"/>
    </physiologicalReaction>
</comment>
<dbReference type="GO" id="GO:0071732">
    <property type="term" value="P:cellular response to nitric oxide"/>
    <property type="evidence" value="ECO:0007669"/>
    <property type="project" value="UniProtKB-ARBA"/>
</dbReference>
<evidence type="ECO:0000256" key="1">
    <source>
        <dbReference type="ARBA" id="ARBA00051114"/>
    </source>
</evidence>
<dbReference type="InterPro" id="IPR052155">
    <property type="entry name" value="Biofilm_reg_signaling"/>
</dbReference>
<dbReference type="Gene3D" id="3.30.450.20">
    <property type="entry name" value="PAS domain"/>
    <property type="match status" value="1"/>
</dbReference>
<accession>A0A953LVU9</accession>
<name>A0A953LVU9_9BACT</name>
<evidence type="ECO:0000256" key="3">
    <source>
        <dbReference type="SAM" id="Phobius"/>
    </source>
</evidence>
<evidence type="ECO:0000259" key="6">
    <source>
        <dbReference type="PROSITE" id="PS50883"/>
    </source>
</evidence>
<dbReference type="Gene3D" id="6.10.340.10">
    <property type="match status" value="1"/>
</dbReference>
<feature type="domain" description="HAMP" evidence="7">
    <location>
        <begin position="193"/>
        <end position="245"/>
    </location>
</feature>
<dbReference type="Proteomes" id="UP000705867">
    <property type="component" value="Unassembled WGS sequence"/>
</dbReference>
<dbReference type="NCBIfam" id="TIGR00254">
    <property type="entry name" value="GGDEF"/>
    <property type="match status" value="1"/>
</dbReference>
<dbReference type="PROSITE" id="PS50113">
    <property type="entry name" value="PAC"/>
    <property type="match status" value="1"/>
</dbReference>
<dbReference type="CDD" id="cd01949">
    <property type="entry name" value="GGDEF"/>
    <property type="match status" value="1"/>
</dbReference>
<dbReference type="CDD" id="cd01948">
    <property type="entry name" value="EAL"/>
    <property type="match status" value="1"/>
</dbReference>
<dbReference type="InterPro" id="IPR003660">
    <property type="entry name" value="HAMP_dom"/>
</dbReference>
<dbReference type="InterPro" id="IPR001633">
    <property type="entry name" value="EAL_dom"/>
</dbReference>
<reference evidence="9" key="1">
    <citation type="journal article" date="2021" name="bioRxiv">
        <title>Unraveling nitrogen, sulfur and carbon metabolic pathways and microbial community transcriptional responses to substrate deprivation and toxicity stresses in a bioreactor mimicking anoxic brackish coastal sediment conditions.</title>
        <authorList>
            <person name="Martins P.D."/>
            <person name="Echeveste M.J."/>
            <person name="Arshad A."/>
            <person name="Kurth J."/>
            <person name="Ouboter H."/>
            <person name="Jetten M.S.M."/>
            <person name="Welte C.U."/>
        </authorList>
    </citation>
    <scope>NUCLEOTIDE SEQUENCE</scope>
    <source>
        <strain evidence="9">MAG_39</strain>
    </source>
</reference>
<evidence type="ECO:0000259" key="4">
    <source>
        <dbReference type="PROSITE" id="PS50112"/>
    </source>
</evidence>
<dbReference type="InterPro" id="IPR000700">
    <property type="entry name" value="PAS-assoc_C"/>
</dbReference>
<reference evidence="9" key="2">
    <citation type="submission" date="2021-08" db="EMBL/GenBank/DDBJ databases">
        <authorList>
            <person name="Dalcin Martins P."/>
        </authorList>
    </citation>
    <scope>NUCLEOTIDE SEQUENCE</scope>
    <source>
        <strain evidence="9">MAG_39</strain>
    </source>
</reference>
<keyword evidence="2" id="KW-0175">Coiled coil</keyword>
<protein>
    <submittedName>
        <fullName evidence="9">EAL domain-containing protein</fullName>
    </submittedName>
</protein>
<dbReference type="FunFam" id="3.20.20.450:FF:000001">
    <property type="entry name" value="Cyclic di-GMP phosphodiesterase yahA"/>
    <property type="match status" value="1"/>
</dbReference>
<dbReference type="InterPro" id="IPR000160">
    <property type="entry name" value="GGDEF_dom"/>
</dbReference>
<dbReference type="InterPro" id="IPR035919">
    <property type="entry name" value="EAL_sf"/>
</dbReference>
<dbReference type="SMART" id="SM00086">
    <property type="entry name" value="PAC"/>
    <property type="match status" value="1"/>
</dbReference>